<dbReference type="Pfam" id="PF23572">
    <property type="entry name" value="GH3_C"/>
    <property type="match status" value="1"/>
</dbReference>
<evidence type="ECO:0000259" key="2">
    <source>
        <dbReference type="Pfam" id="PF23572"/>
    </source>
</evidence>
<dbReference type="Pfam" id="PF23571">
    <property type="entry name" value="GH3_M"/>
    <property type="match status" value="1"/>
</dbReference>
<keyword evidence="4" id="KW-1185">Reference proteome</keyword>
<name>A0A7X2D4J3_9PROT</name>
<dbReference type="OrthoDB" id="5678283at2"/>
<protein>
    <submittedName>
        <fullName evidence="3">Auxin-regulated protein</fullName>
    </submittedName>
</protein>
<dbReference type="GO" id="GO:0005737">
    <property type="term" value="C:cytoplasm"/>
    <property type="evidence" value="ECO:0007669"/>
    <property type="project" value="TreeGrafter"/>
</dbReference>
<evidence type="ECO:0000313" key="4">
    <source>
        <dbReference type="Proteomes" id="UP000434582"/>
    </source>
</evidence>
<proteinExistence type="predicted"/>
<dbReference type="InterPro" id="IPR042099">
    <property type="entry name" value="ANL_N_sf"/>
</dbReference>
<dbReference type="AlphaFoldDB" id="A0A7X2D4J3"/>
<evidence type="ECO:0000259" key="1">
    <source>
        <dbReference type="Pfam" id="PF23571"/>
    </source>
</evidence>
<feature type="domain" description="GH3 middle" evidence="1">
    <location>
        <begin position="295"/>
        <end position="363"/>
    </location>
</feature>
<dbReference type="InterPro" id="IPR055377">
    <property type="entry name" value="GH3_M"/>
</dbReference>
<dbReference type="InterPro" id="IPR004993">
    <property type="entry name" value="GH3"/>
</dbReference>
<reference evidence="3 4" key="1">
    <citation type="submission" date="2019-10" db="EMBL/GenBank/DDBJ databases">
        <title>Draft whole-genome sequence of the purple nonsulfur photosynthetic bacterium Roseospira navarrensis DSM 15114.</title>
        <authorList>
            <person name="Kyndt J.A."/>
            <person name="Meyer T.E."/>
        </authorList>
    </citation>
    <scope>NUCLEOTIDE SEQUENCE [LARGE SCALE GENOMIC DNA]</scope>
    <source>
        <strain evidence="3 4">DSM 15114</strain>
    </source>
</reference>
<feature type="domain" description="GH3 C-terminal" evidence="2">
    <location>
        <begin position="380"/>
        <end position="491"/>
    </location>
</feature>
<organism evidence="3 4">
    <name type="scientific">Roseospira navarrensis</name>
    <dbReference type="NCBI Taxonomy" id="140058"/>
    <lineage>
        <taxon>Bacteria</taxon>
        <taxon>Pseudomonadati</taxon>
        <taxon>Pseudomonadota</taxon>
        <taxon>Alphaproteobacteria</taxon>
        <taxon>Rhodospirillales</taxon>
        <taxon>Rhodospirillaceae</taxon>
        <taxon>Roseospira</taxon>
    </lineage>
</organism>
<accession>A0A7X2D4J3</accession>
<dbReference type="Pfam" id="PF03321">
    <property type="entry name" value="GH3"/>
    <property type="match status" value="1"/>
</dbReference>
<dbReference type="EMBL" id="WIVE01000024">
    <property type="protein sequence ID" value="MQX36667.1"/>
    <property type="molecule type" value="Genomic_DNA"/>
</dbReference>
<dbReference type="PANTHER" id="PTHR31901">
    <property type="entry name" value="GH3 DOMAIN-CONTAINING PROTEIN"/>
    <property type="match status" value="1"/>
</dbReference>
<dbReference type="GO" id="GO:0016881">
    <property type="term" value="F:acid-amino acid ligase activity"/>
    <property type="evidence" value="ECO:0007669"/>
    <property type="project" value="TreeGrafter"/>
</dbReference>
<gene>
    <name evidence="3" type="ORF">GHC57_09075</name>
</gene>
<comment type="caution">
    <text evidence="3">The sequence shown here is derived from an EMBL/GenBank/DDBJ whole genome shotgun (WGS) entry which is preliminary data.</text>
</comment>
<dbReference type="Proteomes" id="UP000434582">
    <property type="component" value="Unassembled WGS sequence"/>
</dbReference>
<evidence type="ECO:0000313" key="3">
    <source>
        <dbReference type="EMBL" id="MQX36667.1"/>
    </source>
</evidence>
<dbReference type="Gene3D" id="3.40.50.12780">
    <property type="entry name" value="N-terminal domain of ligase-like"/>
    <property type="match status" value="1"/>
</dbReference>
<dbReference type="InterPro" id="IPR055378">
    <property type="entry name" value="GH3_C"/>
</dbReference>
<dbReference type="PANTHER" id="PTHR31901:SF9">
    <property type="entry name" value="GH3 DOMAIN-CONTAINING PROTEIN"/>
    <property type="match status" value="1"/>
</dbReference>
<sequence length="511" mass="55658">MALDVTPALRLWTGLRLRALDRQDAAADQRRTLLGLVDRARDTRFGRDHDFAAIRSVEDFQARVPLRRWEDMWESYWQAAFPVLEDISWPGRVPYFAVTSGTTGGRTKHMPVTRPLLANNRAAARDLMGFHLRRRPDSRVWGGPNMMLGGSTDLTELAPGVRCGDMSGIAAAEMPWFARPLNYPPPDIALIPDWPEKLDRLTADLPGRDIRLLSGTPSWVLVLAERLMEATGAGTLGAVFPNLEVFVHGGVSFAPYRSRFNDLLAGSRAECAEVYPASEGFIAVQDRGPGEGLRMMADAGLFFEFVPVEDLDSPTPRRHWLATAETGRAYALVLSSCGGQWGYVLGDTVRLLETDPPRLLVTGRTSWSLSAFGEHLIAAEVEAAVARASAAAGLEATDWTMGAVVPARSGETGHHRLLIEFAAPPDATALDSFRAAFDRALSAENEDYEAHRVEGLDAPRVTVLPPGRFAAWMAARGKAGGQHKVPRLIGDTAQFSATVRDLVQARATGSG</sequence>
<dbReference type="RefSeq" id="WP_153343372.1">
    <property type="nucleotide sequence ID" value="NZ_WIVE01000024.1"/>
</dbReference>